<accession>A0ABS4X5V8</accession>
<proteinExistence type="predicted"/>
<dbReference type="Pfam" id="PF01547">
    <property type="entry name" value="SBP_bac_1"/>
    <property type="match status" value="1"/>
</dbReference>
<sequence>MSAALARRPHRSTPPPARPSRRSLLLGAGLLPLGLAGCGSDPSISEDPEELVLWYWDRSASPALLQQASEQIPSTDRHLRADVIGTTFDTKLRTSLAGNAYIPDITYINSNNALYFTNEDLFLDLEELGAGAVEEDFYAWKWDLGTTPSGRFCFFPLDIGPTGFFYRQDVFERAGLPNTPEEVSAAITTWHDWVALGAELREAADSFLVNDAQTVYEGFLNASPERYFDTDDTALYSKPDSAVRQAWDTAVAAIRAGVTAKIPRDRTTDQNAAWASGRTAGNIGAAW</sequence>
<protein>
    <submittedName>
        <fullName evidence="2">ABC-type glycerol-3-phosphate transport system substrate-binding protein</fullName>
    </submittedName>
</protein>
<dbReference type="PANTHER" id="PTHR43649">
    <property type="entry name" value="ARABINOSE-BINDING PROTEIN-RELATED"/>
    <property type="match status" value="1"/>
</dbReference>
<evidence type="ECO:0000256" key="1">
    <source>
        <dbReference type="SAM" id="MobiDB-lite"/>
    </source>
</evidence>
<dbReference type="PANTHER" id="PTHR43649:SF32">
    <property type="entry name" value="SUGAR BINDING SECRETED PROTEIN"/>
    <property type="match status" value="1"/>
</dbReference>
<dbReference type="InterPro" id="IPR006059">
    <property type="entry name" value="SBP"/>
</dbReference>
<dbReference type="EMBL" id="JAGIOD010000002">
    <property type="protein sequence ID" value="MBP2383854.1"/>
    <property type="molecule type" value="Genomic_DNA"/>
</dbReference>
<evidence type="ECO:0000313" key="2">
    <source>
        <dbReference type="EMBL" id="MBP2383854.1"/>
    </source>
</evidence>
<dbReference type="InterPro" id="IPR050490">
    <property type="entry name" value="Bact_solute-bd_prot1"/>
</dbReference>
<keyword evidence="3" id="KW-1185">Reference proteome</keyword>
<comment type="caution">
    <text evidence="2">The sequence shown here is derived from an EMBL/GenBank/DDBJ whole genome shotgun (WGS) entry which is preliminary data.</text>
</comment>
<gene>
    <name evidence="2" type="ORF">JOF43_003843</name>
</gene>
<reference evidence="2 3" key="1">
    <citation type="submission" date="2021-03" db="EMBL/GenBank/DDBJ databases">
        <title>Sequencing the genomes of 1000 actinobacteria strains.</title>
        <authorList>
            <person name="Klenk H.-P."/>
        </authorList>
    </citation>
    <scope>NUCLEOTIDE SEQUENCE [LARGE SCALE GENOMIC DNA]</scope>
    <source>
        <strain evidence="2 3">DSM 14566</strain>
    </source>
</reference>
<feature type="region of interest" description="Disordered" evidence="1">
    <location>
        <begin position="1"/>
        <end position="21"/>
    </location>
</feature>
<name>A0ABS4X5V8_9MICO</name>
<dbReference type="Gene3D" id="3.40.190.10">
    <property type="entry name" value="Periplasmic binding protein-like II"/>
    <property type="match status" value="1"/>
</dbReference>
<dbReference type="Proteomes" id="UP001519290">
    <property type="component" value="Unassembled WGS sequence"/>
</dbReference>
<evidence type="ECO:0000313" key="3">
    <source>
        <dbReference type="Proteomes" id="UP001519290"/>
    </source>
</evidence>
<organism evidence="2 3">
    <name type="scientific">Brachybacterium sacelli</name>
    <dbReference type="NCBI Taxonomy" id="173364"/>
    <lineage>
        <taxon>Bacteria</taxon>
        <taxon>Bacillati</taxon>
        <taxon>Actinomycetota</taxon>
        <taxon>Actinomycetes</taxon>
        <taxon>Micrococcales</taxon>
        <taxon>Dermabacteraceae</taxon>
        <taxon>Brachybacterium</taxon>
    </lineage>
</organism>
<dbReference type="SUPFAM" id="SSF53850">
    <property type="entry name" value="Periplasmic binding protein-like II"/>
    <property type="match status" value="1"/>
</dbReference>